<organism evidence="2 3">
    <name type="scientific">Homoserinibacter gongjuensis</name>
    <dbReference type="NCBI Taxonomy" id="1162968"/>
    <lineage>
        <taxon>Bacteria</taxon>
        <taxon>Bacillati</taxon>
        <taxon>Actinomycetota</taxon>
        <taxon>Actinomycetes</taxon>
        <taxon>Micrococcales</taxon>
        <taxon>Microbacteriaceae</taxon>
        <taxon>Homoserinibacter</taxon>
    </lineage>
</organism>
<dbReference type="EMBL" id="BSVA01000001">
    <property type="protein sequence ID" value="GMA91382.1"/>
    <property type="molecule type" value="Genomic_DNA"/>
</dbReference>
<keyword evidence="3" id="KW-1185">Reference proteome</keyword>
<sequence length="377" mass="39852">MAAYKAGLDAYSTAYQKQQAVAEAHQKAVGELAATAAKGGKDAVAAWESLLVVAGIAVDGPDGTPVALDGVTGSGWPLSDAELRTHAALAADRDGFMLTDLAHVLDAAFDLGDAELTQQLYDELQGIPDHGFWEVFWAVGPGLTDEHGLVAADQVFLDFAQVELLLRRLAAEAVVTGFELDPDAVTVAYTHDAASAGVQLASVRSSGSRAADKRPCELSGSPWGQQILNQFMKSHAKFIFDEGLKYLAKSGIMTSAGEWVSTARTFSAYASLIAKFAAITATYSSTTHRSCAPRTRIRARCAICTSPTALTGRSGRRCASASTCSWRRRASRSPAARRVPRPASTSSSSPTTSTRCSWVAARAARPSTRPRPTATAR</sequence>
<reference evidence="3" key="1">
    <citation type="journal article" date="2019" name="Int. J. Syst. Evol. Microbiol.">
        <title>The Global Catalogue of Microorganisms (GCM) 10K type strain sequencing project: providing services to taxonomists for standard genome sequencing and annotation.</title>
        <authorList>
            <consortium name="The Broad Institute Genomics Platform"/>
            <consortium name="The Broad Institute Genome Sequencing Center for Infectious Disease"/>
            <person name="Wu L."/>
            <person name="Ma J."/>
        </authorList>
    </citation>
    <scope>NUCLEOTIDE SEQUENCE [LARGE SCALE GENOMIC DNA]</scope>
    <source>
        <strain evidence="3">NBRC 108755</strain>
    </source>
</reference>
<comment type="caution">
    <text evidence="2">The sequence shown here is derived from an EMBL/GenBank/DDBJ whole genome shotgun (WGS) entry which is preliminary data.</text>
</comment>
<evidence type="ECO:0000256" key="1">
    <source>
        <dbReference type="SAM" id="MobiDB-lite"/>
    </source>
</evidence>
<evidence type="ECO:0000313" key="2">
    <source>
        <dbReference type="EMBL" id="GMA91382.1"/>
    </source>
</evidence>
<name>A0ABQ6JXD3_9MICO</name>
<feature type="region of interest" description="Disordered" evidence="1">
    <location>
        <begin position="329"/>
        <end position="377"/>
    </location>
</feature>
<evidence type="ECO:0000313" key="3">
    <source>
        <dbReference type="Proteomes" id="UP001157069"/>
    </source>
</evidence>
<feature type="compositionally biased region" description="Low complexity" evidence="1">
    <location>
        <begin position="332"/>
        <end position="377"/>
    </location>
</feature>
<gene>
    <name evidence="2" type="ORF">GCM10025869_19110</name>
</gene>
<proteinExistence type="predicted"/>
<protein>
    <submittedName>
        <fullName evidence="2">Uncharacterized protein</fullName>
    </submittedName>
</protein>
<dbReference type="Proteomes" id="UP001157069">
    <property type="component" value="Unassembled WGS sequence"/>
</dbReference>
<accession>A0ABQ6JXD3</accession>